<feature type="transmembrane region" description="Helical" evidence="1">
    <location>
        <begin position="47"/>
        <end position="67"/>
    </location>
</feature>
<reference evidence="2 3" key="1">
    <citation type="submission" date="2019-05" db="EMBL/GenBank/DDBJ databases">
        <authorList>
            <person name="Lee S.D."/>
        </authorList>
    </citation>
    <scope>NUCLEOTIDE SEQUENCE [LARGE SCALE GENOMIC DNA]</scope>
    <source>
        <strain evidence="2 3">YC2-7</strain>
    </source>
</reference>
<dbReference type="Proteomes" id="UP000535543">
    <property type="component" value="Unassembled WGS sequence"/>
</dbReference>
<keyword evidence="3" id="KW-1185">Reference proteome</keyword>
<organism evidence="2 3">
    <name type="scientific">Antrihabitans stalactiti</name>
    <dbReference type="NCBI Taxonomy" id="2584121"/>
    <lineage>
        <taxon>Bacteria</taxon>
        <taxon>Bacillati</taxon>
        <taxon>Actinomycetota</taxon>
        <taxon>Actinomycetes</taxon>
        <taxon>Mycobacteriales</taxon>
        <taxon>Nocardiaceae</taxon>
        <taxon>Antrihabitans</taxon>
    </lineage>
</organism>
<keyword evidence="1" id="KW-1133">Transmembrane helix</keyword>
<evidence type="ECO:0000313" key="3">
    <source>
        <dbReference type="Proteomes" id="UP000535543"/>
    </source>
</evidence>
<dbReference type="AlphaFoldDB" id="A0A848K5F8"/>
<evidence type="ECO:0000313" key="2">
    <source>
        <dbReference type="EMBL" id="NMN93629.1"/>
    </source>
</evidence>
<comment type="caution">
    <text evidence="2">The sequence shown here is derived from an EMBL/GenBank/DDBJ whole genome shotgun (WGS) entry which is preliminary data.</text>
</comment>
<keyword evidence="1" id="KW-0812">Transmembrane</keyword>
<sequence length="208" mass="22070">MASADTIPLNLLSPAQIAPRLLRTAALFALGGVVAGFVAYLFVPAMIAIIIGLVVGLPVVIVILLTLRARIMLSGTVIHERRAFFSHKVDVAEAVTVELSVRAARVNLVILRIGDGRNFVTIPLAMYLDDAGRELPVRALRGVADALDASELVPAAAMASVLVQQLRAEARDAVLGERPLYRAMRLALDAARSSETTLTDAEVAGLVD</sequence>
<dbReference type="RefSeq" id="WP_169584332.1">
    <property type="nucleotide sequence ID" value="NZ_VCQU01000001.1"/>
</dbReference>
<dbReference type="EMBL" id="VCQU01000001">
    <property type="protein sequence ID" value="NMN93629.1"/>
    <property type="molecule type" value="Genomic_DNA"/>
</dbReference>
<reference evidence="2 3" key="2">
    <citation type="submission" date="2020-06" db="EMBL/GenBank/DDBJ databases">
        <title>Antribacter stalactiti gen. nov., sp. nov., a new member of the family Nacardiaceae isolated from a cave.</title>
        <authorList>
            <person name="Kim I.S."/>
        </authorList>
    </citation>
    <scope>NUCLEOTIDE SEQUENCE [LARGE SCALE GENOMIC DNA]</scope>
    <source>
        <strain evidence="2 3">YC2-7</strain>
    </source>
</reference>
<gene>
    <name evidence="2" type="ORF">FGL95_01080</name>
</gene>
<feature type="transmembrane region" description="Helical" evidence="1">
    <location>
        <begin position="21"/>
        <end position="41"/>
    </location>
</feature>
<protein>
    <submittedName>
        <fullName evidence="2">Uncharacterized protein</fullName>
    </submittedName>
</protein>
<name>A0A848K5F8_9NOCA</name>
<proteinExistence type="predicted"/>
<keyword evidence="1" id="KW-0472">Membrane</keyword>
<evidence type="ECO:0000256" key="1">
    <source>
        <dbReference type="SAM" id="Phobius"/>
    </source>
</evidence>
<accession>A0A848K5F8</accession>